<sequence>MVVPDFLRQCPSHRIPSAPRGRRPLPAYRTVAGSTPLRTLAVQGGAFSGKRNLRFTV</sequence>
<evidence type="ECO:0000313" key="2">
    <source>
        <dbReference type="Proteomes" id="UP000034034"/>
    </source>
</evidence>
<keyword evidence="2" id="KW-1185">Reference proteome</keyword>
<reference evidence="1" key="1">
    <citation type="submission" date="2019-08" db="EMBL/GenBank/DDBJ databases">
        <title>Complete genome sequence of a mangrove-derived Streptomyces xiamenensis.</title>
        <authorList>
            <person name="Xu J."/>
        </authorList>
    </citation>
    <scope>NUCLEOTIDE SEQUENCE</scope>
    <source>
        <strain evidence="1">318</strain>
    </source>
</reference>
<evidence type="ECO:0000313" key="1">
    <source>
        <dbReference type="EMBL" id="AKG45751.1"/>
    </source>
</evidence>
<protein>
    <submittedName>
        <fullName evidence="1">Uncharacterized protein</fullName>
    </submittedName>
</protein>
<name>A0A0F7CQ41_9ACTN</name>
<accession>A0A0F7CQ41</accession>
<dbReference type="STRING" id="408015.SXIM_43670"/>
<dbReference type="Proteomes" id="UP000034034">
    <property type="component" value="Chromosome"/>
</dbReference>
<proteinExistence type="predicted"/>
<dbReference type="EMBL" id="CP009922">
    <property type="protein sequence ID" value="AKG45751.1"/>
    <property type="molecule type" value="Genomic_DNA"/>
</dbReference>
<organism evidence="1 2">
    <name type="scientific">Streptomyces xiamenensis</name>
    <dbReference type="NCBI Taxonomy" id="408015"/>
    <lineage>
        <taxon>Bacteria</taxon>
        <taxon>Bacillati</taxon>
        <taxon>Actinomycetota</taxon>
        <taxon>Actinomycetes</taxon>
        <taxon>Kitasatosporales</taxon>
        <taxon>Streptomycetaceae</taxon>
        <taxon>Streptomyces</taxon>
    </lineage>
</organism>
<dbReference type="KEGG" id="sxi:SXIM_43670"/>
<dbReference type="AlphaFoldDB" id="A0A0F7CQ41"/>
<gene>
    <name evidence="1" type="ORF">SXIM_43670</name>
</gene>
<dbReference type="HOGENOM" id="CLU_2994932_0_0_11"/>